<dbReference type="SUPFAM" id="SSF52833">
    <property type="entry name" value="Thioredoxin-like"/>
    <property type="match status" value="1"/>
</dbReference>
<accession>A0ABS2IHI1</accession>
<dbReference type="InterPro" id="IPR036249">
    <property type="entry name" value="Thioredoxin-like_sf"/>
</dbReference>
<organism evidence="2 3">
    <name type="scientific">Zestomonas insulae</name>
    <dbReference type="NCBI Taxonomy" id="2809017"/>
    <lineage>
        <taxon>Bacteria</taxon>
        <taxon>Pseudomonadati</taxon>
        <taxon>Pseudomonadota</taxon>
        <taxon>Gammaproteobacteria</taxon>
        <taxon>Pseudomonadales</taxon>
        <taxon>Pseudomonadaceae</taxon>
        <taxon>Zestomonas</taxon>
    </lineage>
</organism>
<protein>
    <submittedName>
        <fullName evidence="2">Thioredoxin family protein</fullName>
    </submittedName>
</protein>
<sequence>MSLTSTYAAQEPSRAAVDALPGATLIEFGAPWCGHCQAAQAPLAAALALQPELRHLKIEDGRGRRLGRSFRVTLWPTLILLRDGTELARLVRPRDAASIAALWQQLAAEQPS</sequence>
<feature type="domain" description="Thioredoxin" evidence="1">
    <location>
        <begin position="1"/>
        <end position="108"/>
    </location>
</feature>
<dbReference type="InterPro" id="IPR013766">
    <property type="entry name" value="Thioredoxin_domain"/>
</dbReference>
<name>A0ABS2IHI1_9GAMM</name>
<reference evidence="2 3" key="1">
    <citation type="submission" date="2021-02" db="EMBL/GenBank/DDBJ databases">
        <authorList>
            <person name="Lee D.-H."/>
        </authorList>
    </citation>
    <scope>NUCLEOTIDE SEQUENCE [LARGE SCALE GENOMIC DNA]</scope>
    <source>
        <strain evidence="2 3">UL073</strain>
    </source>
</reference>
<dbReference type="EMBL" id="JAFEUP010000005">
    <property type="protein sequence ID" value="MBM7062531.1"/>
    <property type="molecule type" value="Genomic_DNA"/>
</dbReference>
<dbReference type="Pfam" id="PF00085">
    <property type="entry name" value="Thioredoxin"/>
    <property type="match status" value="1"/>
</dbReference>
<evidence type="ECO:0000259" key="1">
    <source>
        <dbReference type="PROSITE" id="PS51352"/>
    </source>
</evidence>
<dbReference type="Proteomes" id="UP000717995">
    <property type="component" value="Unassembled WGS sequence"/>
</dbReference>
<dbReference type="CDD" id="cd02947">
    <property type="entry name" value="TRX_family"/>
    <property type="match status" value="1"/>
</dbReference>
<keyword evidence="3" id="KW-1185">Reference proteome</keyword>
<evidence type="ECO:0000313" key="3">
    <source>
        <dbReference type="Proteomes" id="UP000717995"/>
    </source>
</evidence>
<dbReference type="PROSITE" id="PS51352">
    <property type="entry name" value="THIOREDOXIN_2"/>
    <property type="match status" value="1"/>
</dbReference>
<evidence type="ECO:0000313" key="2">
    <source>
        <dbReference type="EMBL" id="MBM7062531.1"/>
    </source>
</evidence>
<proteinExistence type="predicted"/>
<comment type="caution">
    <text evidence="2">The sequence shown here is derived from an EMBL/GenBank/DDBJ whole genome shotgun (WGS) entry which is preliminary data.</text>
</comment>
<dbReference type="Gene3D" id="3.40.30.10">
    <property type="entry name" value="Glutaredoxin"/>
    <property type="match status" value="1"/>
</dbReference>
<dbReference type="RefSeq" id="WP_205349714.1">
    <property type="nucleotide sequence ID" value="NZ_JAFEUP010000005.1"/>
</dbReference>
<gene>
    <name evidence="2" type="ORF">JQX08_17600</name>
</gene>